<evidence type="ECO:0000313" key="12">
    <source>
        <dbReference type="Proteomes" id="UP001242010"/>
    </source>
</evidence>
<dbReference type="Pfam" id="PF00691">
    <property type="entry name" value="OmpA"/>
    <property type="match status" value="1"/>
</dbReference>
<evidence type="ECO:0000256" key="7">
    <source>
        <dbReference type="PROSITE-ProRule" id="PRU00473"/>
    </source>
</evidence>
<evidence type="ECO:0000256" key="5">
    <source>
        <dbReference type="ARBA" id="ARBA00022989"/>
    </source>
</evidence>
<reference evidence="12" key="1">
    <citation type="journal article" date="2023" name="Int. J. Syst. Evol. Microbiol.">
        <title>Mesoterricola silvestris gen. nov., sp. nov., Mesoterricola sediminis sp. nov., Geothrix oryzae sp. nov., Geothrix edaphica sp. nov., Geothrix rubra sp. nov., and Geothrix limicola sp. nov., six novel members of Acidobacteriota isolated from soils.</title>
        <authorList>
            <person name="Itoh H."/>
            <person name="Sugisawa Y."/>
            <person name="Mise K."/>
            <person name="Xu Z."/>
            <person name="Kuniyasu M."/>
            <person name="Ushijima N."/>
            <person name="Kawano K."/>
            <person name="Kobayashi E."/>
            <person name="Shiratori Y."/>
            <person name="Masuda Y."/>
            <person name="Senoo K."/>
        </authorList>
    </citation>
    <scope>NUCLEOTIDE SEQUENCE [LARGE SCALE GENOMIC DNA]</scope>
    <source>
        <strain evidence="12">Red222</strain>
    </source>
</reference>
<evidence type="ECO:0000313" key="11">
    <source>
        <dbReference type="EMBL" id="BDU69956.1"/>
    </source>
</evidence>
<protein>
    <submittedName>
        <fullName evidence="11">Chemotaxis protein</fullName>
    </submittedName>
</protein>
<comment type="subcellular location">
    <subcellularLocation>
        <location evidence="1">Cell membrane</location>
        <topology evidence="1">Single-pass membrane protein</topology>
    </subcellularLocation>
</comment>
<feature type="domain" description="OmpA-like" evidence="10">
    <location>
        <begin position="107"/>
        <end position="227"/>
    </location>
</feature>
<accession>A0ABN6UZ60</accession>
<proteinExistence type="inferred from homology"/>
<dbReference type="InterPro" id="IPR025713">
    <property type="entry name" value="MotB-like_N_dom"/>
</dbReference>
<comment type="similarity">
    <text evidence="2">Belongs to the MotB family.</text>
</comment>
<dbReference type="InterPro" id="IPR036737">
    <property type="entry name" value="OmpA-like_sf"/>
</dbReference>
<dbReference type="RefSeq" id="WP_286353676.1">
    <property type="nucleotide sequence ID" value="NZ_AP027079.1"/>
</dbReference>
<dbReference type="CDD" id="cd07185">
    <property type="entry name" value="OmpA_C-like"/>
    <property type="match status" value="1"/>
</dbReference>
<keyword evidence="3" id="KW-1003">Cell membrane</keyword>
<dbReference type="InterPro" id="IPR050330">
    <property type="entry name" value="Bact_OuterMem_StrucFunc"/>
</dbReference>
<keyword evidence="12" id="KW-1185">Reference proteome</keyword>
<sequence length="229" mass="24466">MGNQAPVRFARRKADLESLWLVTFADLMIQLMAFFALLYSFSVHDQVKLQQAVTSIQKALGVQNPAGAPSAGDGILPGSTGLDPSKAADLEKLLSAVQATEGPDVGSRLRFVTFRGALIFDEGSATLTAGSDVLLVRLSELATRYQGFTLVCEGHAAPRERGRGGADALELSSQRALVAQRYLAGLGLPPARLTSEARGDSQPEGDGGTPEGRALQRRVVFRFQRVAER</sequence>
<evidence type="ECO:0000256" key="8">
    <source>
        <dbReference type="SAM" id="MobiDB-lite"/>
    </source>
</evidence>
<feature type="region of interest" description="Disordered" evidence="8">
    <location>
        <begin position="193"/>
        <end position="215"/>
    </location>
</feature>
<organism evidence="11 12">
    <name type="scientific">Geothrix oryzae</name>
    <dbReference type="NCBI Taxonomy" id="2927975"/>
    <lineage>
        <taxon>Bacteria</taxon>
        <taxon>Pseudomonadati</taxon>
        <taxon>Acidobacteriota</taxon>
        <taxon>Holophagae</taxon>
        <taxon>Holophagales</taxon>
        <taxon>Holophagaceae</taxon>
        <taxon>Geothrix</taxon>
    </lineage>
</organism>
<keyword evidence="4 9" id="KW-0812">Transmembrane</keyword>
<name>A0ABN6UZ60_9BACT</name>
<dbReference type="EMBL" id="AP027079">
    <property type="protein sequence ID" value="BDU69956.1"/>
    <property type="molecule type" value="Genomic_DNA"/>
</dbReference>
<keyword evidence="5 9" id="KW-1133">Transmembrane helix</keyword>
<evidence type="ECO:0000256" key="1">
    <source>
        <dbReference type="ARBA" id="ARBA00004162"/>
    </source>
</evidence>
<dbReference type="PROSITE" id="PS51123">
    <property type="entry name" value="OMPA_2"/>
    <property type="match status" value="1"/>
</dbReference>
<evidence type="ECO:0000256" key="6">
    <source>
        <dbReference type="ARBA" id="ARBA00023136"/>
    </source>
</evidence>
<dbReference type="SUPFAM" id="SSF103088">
    <property type="entry name" value="OmpA-like"/>
    <property type="match status" value="1"/>
</dbReference>
<dbReference type="Proteomes" id="UP001242010">
    <property type="component" value="Chromosome"/>
</dbReference>
<dbReference type="PANTHER" id="PTHR30329:SF21">
    <property type="entry name" value="LIPOPROTEIN YIAD-RELATED"/>
    <property type="match status" value="1"/>
</dbReference>
<gene>
    <name evidence="11" type="primary">pomB</name>
    <name evidence="11" type="ORF">GETHOR_20570</name>
</gene>
<feature type="transmembrane region" description="Helical" evidence="9">
    <location>
        <begin position="20"/>
        <end position="41"/>
    </location>
</feature>
<dbReference type="Gene3D" id="3.30.1330.60">
    <property type="entry name" value="OmpA-like domain"/>
    <property type="match status" value="1"/>
</dbReference>
<evidence type="ECO:0000256" key="2">
    <source>
        <dbReference type="ARBA" id="ARBA00008914"/>
    </source>
</evidence>
<dbReference type="PANTHER" id="PTHR30329">
    <property type="entry name" value="STATOR ELEMENT OF FLAGELLAR MOTOR COMPLEX"/>
    <property type="match status" value="1"/>
</dbReference>
<evidence type="ECO:0000256" key="9">
    <source>
        <dbReference type="SAM" id="Phobius"/>
    </source>
</evidence>
<dbReference type="InterPro" id="IPR006665">
    <property type="entry name" value="OmpA-like"/>
</dbReference>
<dbReference type="Pfam" id="PF13677">
    <property type="entry name" value="MotB_plug"/>
    <property type="match status" value="1"/>
</dbReference>
<evidence type="ECO:0000256" key="4">
    <source>
        <dbReference type="ARBA" id="ARBA00022692"/>
    </source>
</evidence>
<evidence type="ECO:0000259" key="10">
    <source>
        <dbReference type="PROSITE" id="PS51123"/>
    </source>
</evidence>
<keyword evidence="6 7" id="KW-0472">Membrane</keyword>
<evidence type="ECO:0000256" key="3">
    <source>
        <dbReference type="ARBA" id="ARBA00022475"/>
    </source>
</evidence>